<dbReference type="PANTHER" id="PTHR14221:SF0">
    <property type="entry name" value="WD REPEAT-CONTAINING PROTEIN 44"/>
    <property type="match status" value="1"/>
</dbReference>
<dbReference type="AlphaFoldDB" id="A0A9Q0RRA6"/>
<proteinExistence type="predicted"/>
<dbReference type="EMBL" id="JAPWDV010000001">
    <property type="protein sequence ID" value="KAJ6225338.1"/>
    <property type="molecule type" value="Genomic_DNA"/>
</dbReference>
<feature type="compositionally biased region" description="Acidic residues" evidence="5">
    <location>
        <begin position="43"/>
        <end position="55"/>
    </location>
</feature>
<feature type="compositionally biased region" description="Acidic residues" evidence="5">
    <location>
        <begin position="445"/>
        <end position="459"/>
    </location>
</feature>
<dbReference type="Gene3D" id="2.130.10.10">
    <property type="entry name" value="YVTN repeat-like/Quinoprotein amine dehydrogenase"/>
    <property type="match status" value="1"/>
</dbReference>
<feature type="region of interest" description="Disordered" evidence="5">
    <location>
        <begin position="591"/>
        <end position="610"/>
    </location>
</feature>
<feature type="compositionally biased region" description="Low complexity" evidence="5">
    <location>
        <begin position="624"/>
        <end position="640"/>
    </location>
</feature>
<feature type="compositionally biased region" description="Basic and acidic residues" evidence="5">
    <location>
        <begin position="1"/>
        <end position="12"/>
    </location>
</feature>
<feature type="compositionally biased region" description="Polar residues" evidence="5">
    <location>
        <begin position="83"/>
        <end position="106"/>
    </location>
</feature>
<dbReference type="Pfam" id="PF00400">
    <property type="entry name" value="WD40"/>
    <property type="match status" value="3"/>
</dbReference>
<dbReference type="InterPro" id="IPR040324">
    <property type="entry name" value="WDR44/Dgr2"/>
</dbReference>
<feature type="compositionally biased region" description="Low complexity" evidence="5">
    <location>
        <begin position="59"/>
        <end position="82"/>
    </location>
</feature>
<dbReference type="SMART" id="SM00320">
    <property type="entry name" value="WD40"/>
    <property type="match status" value="6"/>
</dbReference>
<protein>
    <recommendedName>
        <fullName evidence="1">WD repeat-containing protein 44</fullName>
    </recommendedName>
</protein>
<evidence type="ECO:0000256" key="4">
    <source>
        <dbReference type="PROSITE-ProRule" id="PRU00221"/>
    </source>
</evidence>
<feature type="compositionally biased region" description="Low complexity" evidence="5">
    <location>
        <begin position="988"/>
        <end position="1012"/>
    </location>
</feature>
<evidence type="ECO:0000256" key="3">
    <source>
        <dbReference type="ARBA" id="ARBA00022737"/>
    </source>
</evidence>
<evidence type="ECO:0000313" key="7">
    <source>
        <dbReference type="Proteomes" id="UP001142055"/>
    </source>
</evidence>
<dbReference type="InterPro" id="IPR001680">
    <property type="entry name" value="WD40_rpt"/>
</dbReference>
<feature type="compositionally biased region" description="Polar residues" evidence="5">
    <location>
        <begin position="117"/>
        <end position="142"/>
    </location>
</feature>
<dbReference type="Proteomes" id="UP001142055">
    <property type="component" value="Chromosome 1"/>
</dbReference>
<name>A0A9Q0RRA6_BLOTA</name>
<feature type="compositionally biased region" description="Polar residues" evidence="5">
    <location>
        <begin position="157"/>
        <end position="196"/>
    </location>
</feature>
<feature type="compositionally biased region" description="Basic and acidic residues" evidence="5">
    <location>
        <begin position="493"/>
        <end position="505"/>
    </location>
</feature>
<feature type="region of interest" description="Disordered" evidence="5">
    <location>
        <begin position="346"/>
        <end position="370"/>
    </location>
</feature>
<feature type="compositionally biased region" description="Low complexity" evidence="5">
    <location>
        <begin position="13"/>
        <end position="42"/>
    </location>
</feature>
<feature type="compositionally biased region" description="Basic and acidic residues" evidence="5">
    <location>
        <begin position="460"/>
        <end position="469"/>
    </location>
</feature>
<keyword evidence="2 4" id="KW-0853">WD repeat</keyword>
<feature type="region of interest" description="Disordered" evidence="5">
    <location>
        <begin position="971"/>
        <end position="1012"/>
    </location>
</feature>
<organism evidence="6 7">
    <name type="scientific">Blomia tropicalis</name>
    <name type="common">Mite</name>
    <dbReference type="NCBI Taxonomy" id="40697"/>
    <lineage>
        <taxon>Eukaryota</taxon>
        <taxon>Metazoa</taxon>
        <taxon>Ecdysozoa</taxon>
        <taxon>Arthropoda</taxon>
        <taxon>Chelicerata</taxon>
        <taxon>Arachnida</taxon>
        <taxon>Acari</taxon>
        <taxon>Acariformes</taxon>
        <taxon>Sarcoptiformes</taxon>
        <taxon>Astigmata</taxon>
        <taxon>Glycyphagoidea</taxon>
        <taxon>Echimyopodidae</taxon>
        <taxon>Blomia</taxon>
    </lineage>
</organism>
<gene>
    <name evidence="6" type="ORF">RDWZM_003883</name>
</gene>
<dbReference type="PANTHER" id="PTHR14221">
    <property type="entry name" value="WD REPEAT DOMAIN 44"/>
    <property type="match status" value="1"/>
</dbReference>
<dbReference type="InterPro" id="IPR036322">
    <property type="entry name" value="WD40_repeat_dom_sf"/>
</dbReference>
<feature type="compositionally biased region" description="Polar residues" evidence="5">
    <location>
        <begin position="349"/>
        <end position="360"/>
    </location>
</feature>
<sequence>MSNITPDDKVDVVEQLQPQQPTTTVDQTPRTERSNSCSSSDSSDPESEEFYDALADECNQQNVQQPSSSSKIESSSPTPSNSKQLILPSQQHMIDSGIYSMQSSHVEQLEPNETELTKSSIETKLNEMDASNLTVTEQQSSMPRPPPRTRKKKPTFLKQNSQTGECQQQDGHGNGSSSADSRSMTNSVESTTASSGKNSQLINVQNLASILDDIVSIKGDLSINEVSDDKRSVYLDEHLHNRQINLKHITSGMISNHKQPELIFSNEQLKTISKDILAATIESSKSGNETEAKTVTNTTPEVFNQIMIMNIDTGEKVPLSKAENILPKCLNPLSLHLMKLTNDYDENENSQQNDQHNQLNKKSSTLEKESSSAASTAVNLADTAIKNVTSLITSTLNDIKSEIKDKTSEKKAKKKMQKELSLDTTITNPIPSNVESTTEPSTKYEEEEEEEDDDDDNDDDKLHNGESKDSKHRFRTQLKKFGTGIIRGVKGQRNKEHRSTFHVDLRSYSGEPDPPPPPPRFKLKVNHKRGSADFDCLKVVQEINDCKGAIWCMKYSNCSQLLAAAGQDHMLRVYCAQKSWKYFTQLRNKASGQHISPNSTKERNSANGDSFGRIQRSSFSRSGSLNANDSHNNSSSSSSSSAFAKEMYKDEDNTLSEEGPLLLFTIYRGHTADVLDLAWSKNHFLLSASMDKTVRLWHITRIECLCTFRHIDFVTTIQFHPRDDRYFISGSLDGKLRLWNIPDKRVTLWNEVNAMPVQRGGGGNGANATDGDHCPTHGLITASSFVQNGKFAVIGTYDGRIIFYTTDQLKYFTQIHVSAKSTLTNGNPQNGGASRRKVRINKVTGIESIDDNNKILVTTNDSRLRLYDLRDLSLTCKYKGCINQSSQIKAAVSNDHKFIICGSENNSFYIWRTQDNSTIGQRRDRNKQYECIRLLNPPAPSTNFEQQTVATSTSGLATSQVTNTSIVGDQLADTNLTKGPSNVGGKESSTSGPSIGASSSTTNQLNSNQQQAQSYSSAAMKIVTSAIFAPVPGQIDDKAKYVISIADFNGCIRIFSKH</sequence>
<feature type="compositionally biased region" description="Polar residues" evidence="5">
    <location>
        <begin position="971"/>
        <end position="980"/>
    </location>
</feature>
<feature type="region of interest" description="Disordered" evidence="5">
    <location>
        <begin position="1"/>
        <end position="196"/>
    </location>
</feature>
<dbReference type="OMA" id="INDCKGA"/>
<evidence type="ECO:0000313" key="6">
    <source>
        <dbReference type="EMBL" id="KAJ6225338.1"/>
    </source>
</evidence>
<feature type="repeat" description="WD" evidence="4">
    <location>
        <begin position="707"/>
        <end position="741"/>
    </location>
</feature>
<dbReference type="SUPFAM" id="SSF50978">
    <property type="entry name" value="WD40 repeat-like"/>
    <property type="match status" value="1"/>
</dbReference>
<evidence type="ECO:0000256" key="1">
    <source>
        <dbReference type="ARBA" id="ARBA00021207"/>
    </source>
</evidence>
<keyword evidence="7" id="KW-1185">Reference proteome</keyword>
<reference evidence="6" key="1">
    <citation type="submission" date="2022-12" db="EMBL/GenBank/DDBJ databases">
        <title>Genome assemblies of Blomia tropicalis.</title>
        <authorList>
            <person name="Cui Y."/>
        </authorList>
    </citation>
    <scope>NUCLEOTIDE SEQUENCE</scope>
    <source>
        <tissue evidence="6">Adult mites</tissue>
    </source>
</reference>
<feature type="repeat" description="WD" evidence="4">
    <location>
        <begin position="667"/>
        <end position="707"/>
    </location>
</feature>
<feature type="compositionally biased region" description="Polar residues" evidence="5">
    <location>
        <begin position="422"/>
        <end position="441"/>
    </location>
</feature>
<dbReference type="PROSITE" id="PS50082">
    <property type="entry name" value="WD_REPEATS_2"/>
    <property type="match status" value="2"/>
</dbReference>
<accession>A0A9Q0RRA6</accession>
<dbReference type="InterPro" id="IPR015943">
    <property type="entry name" value="WD40/YVTN_repeat-like_dom_sf"/>
</dbReference>
<comment type="caution">
    <text evidence="6">The sequence shown here is derived from an EMBL/GenBank/DDBJ whole genome shotgun (WGS) entry which is preliminary data.</text>
</comment>
<evidence type="ECO:0000256" key="5">
    <source>
        <dbReference type="SAM" id="MobiDB-lite"/>
    </source>
</evidence>
<feature type="region of interest" description="Disordered" evidence="5">
    <location>
        <begin position="405"/>
        <end position="474"/>
    </location>
</feature>
<feature type="region of interest" description="Disordered" evidence="5">
    <location>
        <begin position="620"/>
        <end position="640"/>
    </location>
</feature>
<feature type="region of interest" description="Disordered" evidence="5">
    <location>
        <begin position="491"/>
        <end position="518"/>
    </location>
</feature>
<keyword evidence="3" id="KW-0677">Repeat</keyword>
<dbReference type="PROSITE" id="PS50294">
    <property type="entry name" value="WD_REPEATS_REGION"/>
    <property type="match status" value="2"/>
</dbReference>
<evidence type="ECO:0000256" key="2">
    <source>
        <dbReference type="ARBA" id="ARBA00022574"/>
    </source>
</evidence>